<protein>
    <submittedName>
        <fullName evidence="2">Uncharacterized protein</fullName>
    </submittedName>
</protein>
<gene>
    <name evidence="2" type="ORF">GCM10017083_22720</name>
</gene>
<dbReference type="Proteomes" id="UP000630353">
    <property type="component" value="Unassembled WGS sequence"/>
</dbReference>
<reference evidence="2" key="2">
    <citation type="submission" date="2020-09" db="EMBL/GenBank/DDBJ databases">
        <authorList>
            <person name="Sun Q."/>
            <person name="Kim S."/>
        </authorList>
    </citation>
    <scope>NUCLEOTIDE SEQUENCE</scope>
    <source>
        <strain evidence="2">KCTC 42651</strain>
    </source>
</reference>
<keyword evidence="3" id="KW-1185">Reference proteome</keyword>
<organism evidence="2 3">
    <name type="scientific">Thalassobaculum fulvum</name>
    <dbReference type="NCBI Taxonomy" id="1633335"/>
    <lineage>
        <taxon>Bacteria</taxon>
        <taxon>Pseudomonadati</taxon>
        <taxon>Pseudomonadota</taxon>
        <taxon>Alphaproteobacteria</taxon>
        <taxon>Rhodospirillales</taxon>
        <taxon>Thalassobaculaceae</taxon>
        <taxon>Thalassobaculum</taxon>
    </lineage>
</organism>
<proteinExistence type="predicted"/>
<keyword evidence="1" id="KW-0472">Membrane</keyword>
<evidence type="ECO:0000313" key="3">
    <source>
        <dbReference type="Proteomes" id="UP000630353"/>
    </source>
</evidence>
<accession>A0A918XRG8</accession>
<sequence>MSAQSTDWRADLQDDDPMVEPTIDQTKATAGRPIIGVMVADFLPVDIEEDVETDLEAPGLPLAVRRMPFGPFAGLELYLPSAVMIFIAAGYFNGFLAKLGEDHYDKLKRVAKRLFHRSSTIGITKVSTSGKDSSSGFSLAYSVTGEVVPGLHFKLILRTDIDPDAGQRGVETFLNLIRDIHAGVLDQTTIDRLLDHRPIGGTVLVTFDSERGEIVTVPPHLGPQK</sequence>
<name>A0A918XRG8_9PROT</name>
<reference evidence="2" key="1">
    <citation type="journal article" date="2014" name="Int. J. Syst. Evol. Microbiol.">
        <title>Complete genome sequence of Corynebacterium casei LMG S-19264T (=DSM 44701T), isolated from a smear-ripened cheese.</title>
        <authorList>
            <consortium name="US DOE Joint Genome Institute (JGI-PGF)"/>
            <person name="Walter F."/>
            <person name="Albersmeier A."/>
            <person name="Kalinowski J."/>
            <person name="Ruckert C."/>
        </authorList>
    </citation>
    <scope>NUCLEOTIDE SEQUENCE</scope>
    <source>
        <strain evidence="2">KCTC 42651</strain>
    </source>
</reference>
<evidence type="ECO:0000313" key="2">
    <source>
        <dbReference type="EMBL" id="GHD49862.1"/>
    </source>
</evidence>
<dbReference type="EMBL" id="BMZS01000004">
    <property type="protein sequence ID" value="GHD49862.1"/>
    <property type="molecule type" value="Genomic_DNA"/>
</dbReference>
<dbReference type="RefSeq" id="WP_189989443.1">
    <property type="nucleotide sequence ID" value="NZ_BMZS01000004.1"/>
</dbReference>
<dbReference type="AlphaFoldDB" id="A0A918XRG8"/>
<evidence type="ECO:0000256" key="1">
    <source>
        <dbReference type="SAM" id="Phobius"/>
    </source>
</evidence>
<comment type="caution">
    <text evidence="2">The sequence shown here is derived from an EMBL/GenBank/DDBJ whole genome shotgun (WGS) entry which is preliminary data.</text>
</comment>
<keyword evidence="1" id="KW-0812">Transmembrane</keyword>
<feature type="transmembrane region" description="Helical" evidence="1">
    <location>
        <begin position="77"/>
        <end position="99"/>
    </location>
</feature>
<keyword evidence="1" id="KW-1133">Transmembrane helix</keyword>